<proteinExistence type="predicted"/>
<sequence length="64" mass="6845">MRDNDNLGTTRIMQGIGVAGHRRDRSHELVSGDGVDVKAIGMTSESTGRRVTEGQGSFPSESRA</sequence>
<evidence type="ECO:0000313" key="2">
    <source>
        <dbReference type="EMBL" id="MFC5852707.1"/>
    </source>
</evidence>
<accession>A0ABW1DX41</accession>
<gene>
    <name evidence="2" type="ORF">ACFPZI_12940</name>
</gene>
<dbReference type="EMBL" id="JBHSOA010000025">
    <property type="protein sequence ID" value="MFC5852707.1"/>
    <property type="molecule type" value="Genomic_DNA"/>
</dbReference>
<feature type="region of interest" description="Disordered" evidence="1">
    <location>
        <begin position="18"/>
        <end position="64"/>
    </location>
</feature>
<feature type="compositionally biased region" description="Polar residues" evidence="1">
    <location>
        <begin position="54"/>
        <end position="64"/>
    </location>
</feature>
<reference evidence="3" key="1">
    <citation type="journal article" date="2019" name="Int. J. Syst. Evol. Microbiol.">
        <title>The Global Catalogue of Microorganisms (GCM) 10K type strain sequencing project: providing services to taxonomists for standard genome sequencing and annotation.</title>
        <authorList>
            <consortium name="The Broad Institute Genomics Platform"/>
            <consortium name="The Broad Institute Genome Sequencing Center for Infectious Disease"/>
            <person name="Wu L."/>
            <person name="Ma J."/>
        </authorList>
    </citation>
    <scope>NUCLEOTIDE SEQUENCE [LARGE SCALE GENOMIC DNA]</scope>
    <source>
        <strain evidence="3">JCM 10411</strain>
    </source>
</reference>
<organism evidence="2 3">
    <name type="scientific">Streptomyces chlorus</name>
    <dbReference type="NCBI Taxonomy" id="887452"/>
    <lineage>
        <taxon>Bacteria</taxon>
        <taxon>Bacillati</taxon>
        <taxon>Actinomycetota</taxon>
        <taxon>Actinomycetes</taxon>
        <taxon>Kitasatosporales</taxon>
        <taxon>Streptomycetaceae</taxon>
        <taxon>Streptomyces</taxon>
    </lineage>
</organism>
<dbReference type="RefSeq" id="WP_381362468.1">
    <property type="nucleotide sequence ID" value="NZ_JBHSOA010000025.1"/>
</dbReference>
<keyword evidence="3" id="KW-1185">Reference proteome</keyword>
<protein>
    <submittedName>
        <fullName evidence="2">Uncharacterized protein</fullName>
    </submittedName>
</protein>
<evidence type="ECO:0000313" key="3">
    <source>
        <dbReference type="Proteomes" id="UP001596180"/>
    </source>
</evidence>
<name>A0ABW1DX41_9ACTN</name>
<comment type="caution">
    <text evidence="2">The sequence shown here is derived from an EMBL/GenBank/DDBJ whole genome shotgun (WGS) entry which is preliminary data.</text>
</comment>
<dbReference type="Proteomes" id="UP001596180">
    <property type="component" value="Unassembled WGS sequence"/>
</dbReference>
<evidence type="ECO:0000256" key="1">
    <source>
        <dbReference type="SAM" id="MobiDB-lite"/>
    </source>
</evidence>